<comment type="caution">
    <text evidence="2">The sequence shown here is derived from an EMBL/GenBank/DDBJ whole genome shotgun (WGS) entry which is preliminary data.</text>
</comment>
<dbReference type="SUPFAM" id="SSF81383">
    <property type="entry name" value="F-box domain"/>
    <property type="match status" value="1"/>
</dbReference>
<proteinExistence type="predicted"/>
<dbReference type="GeneID" id="85326507"/>
<accession>A0AA39ZQZ0</accession>
<dbReference type="RefSeq" id="XP_060289617.1">
    <property type="nucleotide sequence ID" value="XM_060443237.1"/>
</dbReference>
<dbReference type="AlphaFoldDB" id="A0AA39ZQZ0"/>
<dbReference type="Proteomes" id="UP001172101">
    <property type="component" value="Unassembled WGS sequence"/>
</dbReference>
<evidence type="ECO:0000259" key="1">
    <source>
        <dbReference type="PROSITE" id="PS50181"/>
    </source>
</evidence>
<sequence>MLESLPLELLCDMFTSLDIGSILNLRHVSRRLREAAGAVPAYVFATEHGLDAVLALFWSGLGPHFTLHDLDNALRTENCAVPRCDRFGHFVFLPTLKRVCFGCLGHQREFSFLLLGRVDIAESHSSEKSGLVHVMHTLPGFYSEDKTAYHKQRHHIVAGLDSVKPRDPDQGHYGWPCRFRYLAAIALPFLECSGSQVRSHHTVFCNRCSG</sequence>
<keyword evidence="3" id="KW-1185">Reference proteome</keyword>
<dbReference type="InterPro" id="IPR036047">
    <property type="entry name" value="F-box-like_dom_sf"/>
</dbReference>
<dbReference type="PROSITE" id="PS50181">
    <property type="entry name" value="FBOX"/>
    <property type="match status" value="1"/>
</dbReference>
<organism evidence="2 3">
    <name type="scientific">Lasiosphaeria miniovina</name>
    <dbReference type="NCBI Taxonomy" id="1954250"/>
    <lineage>
        <taxon>Eukaryota</taxon>
        <taxon>Fungi</taxon>
        <taxon>Dikarya</taxon>
        <taxon>Ascomycota</taxon>
        <taxon>Pezizomycotina</taxon>
        <taxon>Sordariomycetes</taxon>
        <taxon>Sordariomycetidae</taxon>
        <taxon>Sordariales</taxon>
        <taxon>Lasiosphaeriaceae</taxon>
        <taxon>Lasiosphaeria</taxon>
    </lineage>
</organism>
<feature type="domain" description="F-box" evidence="1">
    <location>
        <begin position="1"/>
        <end position="47"/>
    </location>
</feature>
<reference evidence="2" key="1">
    <citation type="submission" date="2023-06" db="EMBL/GenBank/DDBJ databases">
        <title>Genome-scale phylogeny and comparative genomics of the fungal order Sordariales.</title>
        <authorList>
            <consortium name="Lawrence Berkeley National Laboratory"/>
            <person name="Hensen N."/>
            <person name="Bonometti L."/>
            <person name="Westerberg I."/>
            <person name="Brannstrom I.O."/>
            <person name="Guillou S."/>
            <person name="Cros-Aarteil S."/>
            <person name="Calhoun S."/>
            <person name="Haridas S."/>
            <person name="Kuo A."/>
            <person name="Mondo S."/>
            <person name="Pangilinan J."/>
            <person name="Riley R."/>
            <person name="LaButti K."/>
            <person name="Andreopoulos B."/>
            <person name="Lipzen A."/>
            <person name="Chen C."/>
            <person name="Yanf M."/>
            <person name="Daum C."/>
            <person name="Ng V."/>
            <person name="Clum A."/>
            <person name="Steindorff A."/>
            <person name="Ohm R."/>
            <person name="Martin F."/>
            <person name="Silar P."/>
            <person name="Natvig D."/>
            <person name="Lalanne C."/>
            <person name="Gautier V."/>
            <person name="Ament-velasquez S.L."/>
            <person name="Kruys A."/>
            <person name="Hutchinson M.I."/>
            <person name="Powell A.J."/>
            <person name="Barry K."/>
            <person name="Miller A.N."/>
            <person name="Grigoriev I.V."/>
            <person name="Debuchy R."/>
            <person name="Gladieux P."/>
            <person name="Thoren M.H."/>
            <person name="Johannesson H."/>
        </authorList>
    </citation>
    <scope>NUCLEOTIDE SEQUENCE</scope>
    <source>
        <strain evidence="2">SMH2392-1A</strain>
    </source>
</reference>
<name>A0AA39ZQZ0_9PEZI</name>
<gene>
    <name evidence="2" type="ORF">B0T26DRAFT_735372</name>
</gene>
<dbReference type="Pfam" id="PF00646">
    <property type="entry name" value="F-box"/>
    <property type="match status" value="1"/>
</dbReference>
<evidence type="ECO:0000313" key="3">
    <source>
        <dbReference type="Proteomes" id="UP001172101"/>
    </source>
</evidence>
<dbReference type="InterPro" id="IPR001810">
    <property type="entry name" value="F-box_dom"/>
</dbReference>
<dbReference type="EMBL" id="JAUIRO010000009">
    <property type="protein sequence ID" value="KAK0701953.1"/>
    <property type="molecule type" value="Genomic_DNA"/>
</dbReference>
<evidence type="ECO:0000313" key="2">
    <source>
        <dbReference type="EMBL" id="KAK0701953.1"/>
    </source>
</evidence>
<protein>
    <recommendedName>
        <fullName evidence="1">F-box domain-containing protein</fullName>
    </recommendedName>
</protein>